<keyword evidence="1" id="KW-1133">Transmembrane helix</keyword>
<reference evidence="3 4" key="1">
    <citation type="submission" date="2018-10" db="EMBL/GenBank/DDBJ databases">
        <title>Sequencing the genomes of 1000 actinobacteria strains.</title>
        <authorList>
            <person name="Klenk H.-P."/>
        </authorList>
    </citation>
    <scope>NUCLEOTIDE SEQUENCE [LARGE SCALE GENOMIC DNA]</scope>
    <source>
        <strain evidence="3 4">DSM 44267</strain>
    </source>
</reference>
<keyword evidence="4" id="KW-1185">Reference proteome</keyword>
<dbReference type="RefSeq" id="WP_121031822.1">
    <property type="nucleotide sequence ID" value="NZ_JACHVT010000001.1"/>
</dbReference>
<evidence type="ECO:0000313" key="4">
    <source>
        <dbReference type="Proteomes" id="UP000278440"/>
    </source>
</evidence>
<feature type="transmembrane region" description="Helical" evidence="1">
    <location>
        <begin position="268"/>
        <end position="288"/>
    </location>
</feature>
<feature type="transmembrane region" description="Helical" evidence="1">
    <location>
        <begin position="145"/>
        <end position="168"/>
    </location>
</feature>
<gene>
    <name evidence="3" type="ORF">DFJ68_1180</name>
    <name evidence="2" type="ORF">FHW14_000130</name>
</gene>
<name>A0A495XUW9_9MICO</name>
<dbReference type="Proteomes" id="UP000590811">
    <property type="component" value="Unassembled WGS sequence"/>
</dbReference>
<feature type="transmembrane region" description="Helical" evidence="1">
    <location>
        <begin position="237"/>
        <end position="261"/>
    </location>
</feature>
<feature type="transmembrane region" description="Helical" evidence="1">
    <location>
        <begin position="333"/>
        <end position="352"/>
    </location>
</feature>
<proteinExistence type="predicted"/>
<dbReference type="EMBL" id="RBXT01000001">
    <property type="protein sequence ID" value="RKT77752.1"/>
    <property type="molecule type" value="Genomic_DNA"/>
</dbReference>
<evidence type="ECO:0000313" key="2">
    <source>
        <dbReference type="EMBL" id="MBB2984990.1"/>
    </source>
</evidence>
<dbReference type="OrthoDB" id="3819831at2"/>
<evidence type="ECO:0000313" key="5">
    <source>
        <dbReference type="Proteomes" id="UP000590811"/>
    </source>
</evidence>
<dbReference type="EMBL" id="JACHVT010000001">
    <property type="protein sequence ID" value="MBB2984990.1"/>
    <property type="molecule type" value="Genomic_DNA"/>
</dbReference>
<feature type="transmembrane region" description="Helical" evidence="1">
    <location>
        <begin position="41"/>
        <end position="59"/>
    </location>
</feature>
<dbReference type="AlphaFoldDB" id="A0A495XUW9"/>
<protein>
    <submittedName>
        <fullName evidence="3">ABC-2 type transport system permease protein</fullName>
    </submittedName>
</protein>
<feature type="transmembrane region" description="Helical" evidence="1">
    <location>
        <begin position="189"/>
        <end position="217"/>
    </location>
</feature>
<organism evidence="3 4">
    <name type="scientific">Terracoccus luteus</name>
    <dbReference type="NCBI Taxonomy" id="53356"/>
    <lineage>
        <taxon>Bacteria</taxon>
        <taxon>Bacillati</taxon>
        <taxon>Actinomycetota</taxon>
        <taxon>Actinomycetes</taxon>
        <taxon>Micrococcales</taxon>
        <taxon>Intrasporangiaceae</taxon>
        <taxon>Terracoccus</taxon>
    </lineage>
</organism>
<evidence type="ECO:0000313" key="3">
    <source>
        <dbReference type="EMBL" id="RKT77752.1"/>
    </source>
</evidence>
<reference evidence="2 5" key="2">
    <citation type="submission" date="2020-08" db="EMBL/GenBank/DDBJ databases">
        <title>Genomic Encyclopedia of Type Strains, Phase IV (KMG-V): Genome sequencing to study the core and pangenomes of soil and plant-associated prokaryotes.</title>
        <authorList>
            <person name="Whitman W."/>
        </authorList>
    </citation>
    <scope>NUCLEOTIDE SEQUENCE [LARGE SCALE GENOMIC DNA]</scope>
    <source>
        <strain evidence="2 5">B3ACCR2</strain>
    </source>
</reference>
<dbReference type="Proteomes" id="UP000278440">
    <property type="component" value="Unassembled WGS sequence"/>
</dbReference>
<keyword evidence="1" id="KW-0812">Transmembrane</keyword>
<evidence type="ECO:0000256" key="1">
    <source>
        <dbReference type="SAM" id="Phobius"/>
    </source>
</evidence>
<sequence length="358" mass="38143">MSDDVATEVRPRAETRPRGTTWVGLVGVELRRLWWRRLTKVVLLAIVAFVGLSMLQIYGETKPSNVAAQIDSYNAYLRDMQSQEAALTPAQRAQQLAECRAQEAQARQNDPNIEFACDDSTTATLADFGVVEPDRESLVRKTAQALAYVLGFLAFLLAASFVAAELTTGAMGNWLTFQPRRLRVASTKLAAATLAGAAVALAGIGLTVLGVVGVTTVNRPGETLDLPPAPPGDGQPLSLVLLRVLAAVALGGLGGAVLGFITRSTAAVVGVVLAYVVVIESFVAPGMFGGRLQPWFLRVNIDAFLENGAMYNAQVCGPNSCQYTTLTHSFTHSWVYLLAVAVVGVVAALLVFRRRDVG</sequence>
<accession>A0A495XUW9</accession>
<keyword evidence="1" id="KW-0472">Membrane</keyword>
<comment type="caution">
    <text evidence="3">The sequence shown here is derived from an EMBL/GenBank/DDBJ whole genome shotgun (WGS) entry which is preliminary data.</text>
</comment>